<feature type="domain" description="Alanine racemase N-terminal" evidence="5">
    <location>
        <begin position="2"/>
        <end position="219"/>
    </location>
</feature>
<evidence type="ECO:0000313" key="6">
    <source>
        <dbReference type="EMBL" id="PWH86942.1"/>
    </source>
</evidence>
<dbReference type="HAMAP" id="MF_02087">
    <property type="entry name" value="PLP_homeostasis"/>
    <property type="match status" value="1"/>
</dbReference>
<evidence type="ECO:0000256" key="4">
    <source>
        <dbReference type="RuleBase" id="RU004514"/>
    </source>
</evidence>
<comment type="cofactor">
    <cofactor evidence="3">
        <name>pyridoxal 5'-phosphate</name>
        <dbReference type="ChEBI" id="CHEBI:597326"/>
    </cofactor>
</comment>
<reference evidence="6 7" key="2">
    <citation type="submission" date="2018-05" db="EMBL/GenBank/DDBJ databases">
        <authorList>
            <person name="Lanie J.A."/>
            <person name="Ng W.-L."/>
            <person name="Kazmierczak K.M."/>
            <person name="Andrzejewski T.M."/>
            <person name="Davidsen T.M."/>
            <person name="Wayne K.J."/>
            <person name="Tettelin H."/>
            <person name="Glass J.I."/>
            <person name="Rusch D."/>
            <person name="Podicherti R."/>
            <person name="Tsui H.-C.T."/>
            <person name="Winkler M.E."/>
        </authorList>
    </citation>
    <scope>NUCLEOTIDE SEQUENCE [LARGE SCALE GENOMIC DNA]</scope>
    <source>
        <strain evidence="6 7">C305</strain>
    </source>
</reference>
<sequence length="221" mass="25318">MISENLSKIKANLPSEVTLVAVSKTKPNEDILEAYKSGQRIFGENRVQELVDKYESLPKDIEWHMIGNLQTKKVKYIAPFVSLIHGVDTFKLLKEINKRAKSEGRIIDVLIQFHIAQEDSKSGFTFDEAKEMFEDREFVELENINVRGVMGMATFTDNKETVQDEFRTLNNYFEVFRSHYFKFNDSFSVISMGMSGDYEIAIGEGSNMVRIGSTIFGARNK</sequence>
<dbReference type="InterPro" id="IPR001608">
    <property type="entry name" value="Ala_racemase_N"/>
</dbReference>
<dbReference type="Proteomes" id="UP000245370">
    <property type="component" value="Unassembled WGS sequence"/>
</dbReference>
<dbReference type="CDD" id="cd00635">
    <property type="entry name" value="PLPDE_III_YBL036c_like"/>
    <property type="match status" value="1"/>
</dbReference>
<evidence type="ECO:0000256" key="2">
    <source>
        <dbReference type="HAMAP-Rule" id="MF_02087"/>
    </source>
</evidence>
<organism evidence="6 7">
    <name type="scientific">Brumimicrobium oceani</name>
    <dbReference type="NCBI Taxonomy" id="2100725"/>
    <lineage>
        <taxon>Bacteria</taxon>
        <taxon>Pseudomonadati</taxon>
        <taxon>Bacteroidota</taxon>
        <taxon>Flavobacteriia</taxon>
        <taxon>Flavobacteriales</taxon>
        <taxon>Crocinitomicaceae</taxon>
        <taxon>Brumimicrobium</taxon>
    </lineage>
</organism>
<dbReference type="GO" id="GO:0030170">
    <property type="term" value="F:pyridoxal phosphate binding"/>
    <property type="evidence" value="ECO:0007669"/>
    <property type="project" value="UniProtKB-UniRule"/>
</dbReference>
<feature type="modified residue" description="N6-(pyridoxal phosphate)lysine" evidence="2 3">
    <location>
        <position position="24"/>
    </location>
</feature>
<reference evidence="6 7" key="1">
    <citation type="submission" date="2018-05" db="EMBL/GenBank/DDBJ databases">
        <title>Brumimicrobium oceani sp. nov., isolated from coastal sediment.</title>
        <authorList>
            <person name="Kou Y."/>
        </authorList>
    </citation>
    <scope>NUCLEOTIDE SEQUENCE [LARGE SCALE GENOMIC DNA]</scope>
    <source>
        <strain evidence="6 7">C305</strain>
    </source>
</reference>
<dbReference type="Gene3D" id="3.20.20.10">
    <property type="entry name" value="Alanine racemase"/>
    <property type="match status" value="1"/>
</dbReference>
<dbReference type="OrthoDB" id="9804072at2"/>
<dbReference type="RefSeq" id="WP_109358020.1">
    <property type="nucleotide sequence ID" value="NZ_QFRJ01000001.1"/>
</dbReference>
<dbReference type="EMBL" id="QFRJ01000001">
    <property type="protein sequence ID" value="PWH86942.1"/>
    <property type="molecule type" value="Genomic_DNA"/>
</dbReference>
<dbReference type="NCBIfam" id="TIGR00044">
    <property type="entry name" value="YggS family pyridoxal phosphate-dependent enzyme"/>
    <property type="match status" value="1"/>
</dbReference>
<evidence type="ECO:0000313" key="7">
    <source>
        <dbReference type="Proteomes" id="UP000245370"/>
    </source>
</evidence>
<dbReference type="SUPFAM" id="SSF51419">
    <property type="entry name" value="PLP-binding barrel"/>
    <property type="match status" value="1"/>
</dbReference>
<dbReference type="InterPro" id="IPR029066">
    <property type="entry name" value="PLP-binding_barrel"/>
</dbReference>
<evidence type="ECO:0000256" key="1">
    <source>
        <dbReference type="ARBA" id="ARBA00022898"/>
    </source>
</evidence>
<name>A0A2U2XGL8_9FLAO</name>
<evidence type="ECO:0000259" key="5">
    <source>
        <dbReference type="Pfam" id="PF01168"/>
    </source>
</evidence>
<keyword evidence="1 2" id="KW-0663">Pyridoxal phosphate</keyword>
<dbReference type="Pfam" id="PF01168">
    <property type="entry name" value="Ala_racemase_N"/>
    <property type="match status" value="1"/>
</dbReference>
<protein>
    <recommendedName>
        <fullName evidence="2">Pyridoxal phosphate homeostasis protein</fullName>
        <shortName evidence="2">PLP homeostasis protein</shortName>
    </recommendedName>
</protein>
<keyword evidence="7" id="KW-1185">Reference proteome</keyword>
<proteinExistence type="inferred from homology"/>
<gene>
    <name evidence="6" type="ORF">DIT68_01400</name>
</gene>
<comment type="function">
    <text evidence="2">Pyridoxal 5'-phosphate (PLP)-binding protein, which is involved in PLP homeostasis.</text>
</comment>
<dbReference type="PIRSF" id="PIRSF004848">
    <property type="entry name" value="YBL036c_PLPDEIII"/>
    <property type="match status" value="1"/>
</dbReference>
<comment type="similarity">
    <text evidence="2 4">Belongs to the pyridoxal phosphate-binding protein YggS/PROSC family.</text>
</comment>
<comment type="caution">
    <text evidence="6">The sequence shown here is derived from an EMBL/GenBank/DDBJ whole genome shotgun (WGS) entry which is preliminary data.</text>
</comment>
<dbReference type="PROSITE" id="PS01211">
    <property type="entry name" value="UPF0001"/>
    <property type="match status" value="1"/>
</dbReference>
<dbReference type="PANTHER" id="PTHR10146">
    <property type="entry name" value="PROLINE SYNTHETASE CO-TRANSCRIBED BACTERIAL HOMOLOG PROTEIN"/>
    <property type="match status" value="1"/>
</dbReference>
<dbReference type="PANTHER" id="PTHR10146:SF14">
    <property type="entry name" value="PYRIDOXAL PHOSPHATE HOMEOSTASIS PROTEIN"/>
    <property type="match status" value="1"/>
</dbReference>
<accession>A0A2U2XGL8</accession>
<dbReference type="FunFam" id="3.20.20.10:FF:000018">
    <property type="entry name" value="Pyridoxal phosphate homeostasis protein"/>
    <property type="match status" value="1"/>
</dbReference>
<evidence type="ECO:0000256" key="3">
    <source>
        <dbReference type="PIRSR" id="PIRSR004848-1"/>
    </source>
</evidence>
<dbReference type="AlphaFoldDB" id="A0A2U2XGL8"/>
<dbReference type="InterPro" id="IPR011078">
    <property type="entry name" value="PyrdxlP_homeostasis"/>
</dbReference>